<reference evidence="1" key="1">
    <citation type="submission" date="2018-06" db="EMBL/GenBank/DDBJ databases">
        <authorList>
            <person name="Zhirakovskaya E."/>
        </authorList>
    </citation>
    <scope>NUCLEOTIDE SEQUENCE</scope>
</reference>
<dbReference type="EMBL" id="UOGJ01000071">
    <property type="protein sequence ID" value="VAX35712.1"/>
    <property type="molecule type" value="Genomic_DNA"/>
</dbReference>
<accession>A0A3B1D4Q9</accession>
<organism evidence="1">
    <name type="scientific">hydrothermal vent metagenome</name>
    <dbReference type="NCBI Taxonomy" id="652676"/>
    <lineage>
        <taxon>unclassified sequences</taxon>
        <taxon>metagenomes</taxon>
        <taxon>ecological metagenomes</taxon>
    </lineage>
</organism>
<evidence type="ECO:0000313" key="1">
    <source>
        <dbReference type="EMBL" id="VAX35712.1"/>
    </source>
</evidence>
<name>A0A3B1D4Q9_9ZZZZ</name>
<proteinExistence type="predicted"/>
<sequence length="75" mass="8883">MKKIIFETDLLPDGHLYCPPEFLGKKNLHFDVIVSFEEQEKKALDEDIERAALNDVSEDFLSKEELEYYFNLEEL</sequence>
<gene>
    <name evidence="1" type="ORF">MNBD_UNCLBAC01-513</name>
</gene>
<dbReference type="AlphaFoldDB" id="A0A3B1D4Q9"/>
<protein>
    <submittedName>
        <fullName evidence="1">Uncharacterized protein</fullName>
    </submittedName>
</protein>